<proteinExistence type="predicted"/>
<dbReference type="CDD" id="cd00090">
    <property type="entry name" value="HTH_ARSR"/>
    <property type="match status" value="1"/>
</dbReference>
<dbReference type="OrthoDB" id="73305at2"/>
<dbReference type="AlphaFoldDB" id="A0A1W1UK17"/>
<evidence type="ECO:0000313" key="2">
    <source>
        <dbReference type="Proteomes" id="UP000192582"/>
    </source>
</evidence>
<keyword evidence="2" id="KW-1185">Reference proteome</keyword>
<evidence type="ECO:0008006" key="3">
    <source>
        <dbReference type="Google" id="ProtNLM"/>
    </source>
</evidence>
<dbReference type="Gene3D" id="1.10.10.10">
    <property type="entry name" value="Winged helix-like DNA-binding domain superfamily/Winged helix DNA-binding domain"/>
    <property type="match status" value="1"/>
</dbReference>
<organism evidence="1 2">
    <name type="scientific">Deinococcus hopiensis KR-140</name>
    <dbReference type="NCBI Taxonomy" id="695939"/>
    <lineage>
        <taxon>Bacteria</taxon>
        <taxon>Thermotogati</taxon>
        <taxon>Deinococcota</taxon>
        <taxon>Deinococci</taxon>
        <taxon>Deinococcales</taxon>
        <taxon>Deinococcaceae</taxon>
        <taxon>Deinococcus</taxon>
    </lineage>
</organism>
<dbReference type="SUPFAM" id="SSF46785">
    <property type="entry name" value="Winged helix' DNA-binding domain"/>
    <property type="match status" value="1"/>
</dbReference>
<gene>
    <name evidence="1" type="ORF">SAMN00790413_04563</name>
</gene>
<dbReference type="InterPro" id="IPR011991">
    <property type="entry name" value="ArsR-like_HTH"/>
</dbReference>
<dbReference type="Proteomes" id="UP000192582">
    <property type="component" value="Unassembled WGS sequence"/>
</dbReference>
<dbReference type="STRING" id="695939.SAMN00790413_04563"/>
<dbReference type="InterPro" id="IPR036390">
    <property type="entry name" value="WH_DNA-bd_sf"/>
</dbReference>
<accession>A0A1W1UK17</accession>
<dbReference type="InterPro" id="IPR036388">
    <property type="entry name" value="WH-like_DNA-bd_sf"/>
</dbReference>
<reference evidence="1 2" key="1">
    <citation type="submission" date="2017-04" db="EMBL/GenBank/DDBJ databases">
        <authorList>
            <person name="Afonso C.L."/>
            <person name="Miller P.J."/>
            <person name="Scott M.A."/>
            <person name="Spackman E."/>
            <person name="Goraichik I."/>
            <person name="Dimitrov K.M."/>
            <person name="Suarez D.L."/>
            <person name="Swayne D.E."/>
        </authorList>
    </citation>
    <scope>NUCLEOTIDE SEQUENCE [LARGE SCALE GENOMIC DNA]</scope>
    <source>
        <strain evidence="1 2">KR-140</strain>
    </source>
</reference>
<dbReference type="RefSeq" id="WP_084045924.1">
    <property type="nucleotide sequence ID" value="NZ_FWWU01000005.1"/>
</dbReference>
<sequence length="171" mass="18616">MEKELAHRVHLLEERMAALERQARPSPVPSGDTLWALQHLQEQGFDGVLFTGQVNVPEGGTVAWQYGLPTQTFLVQDWDAASPILAALGSPPRLRLLRAILGGQTRNADLAQLGELGSTGQLYHHLRELVSTGWLKPAGRGIHRVPAERVVPLLVILAATEALHPQPEEGA</sequence>
<protein>
    <recommendedName>
        <fullName evidence="3">Helix-turn-helix domain-containing protein</fullName>
    </recommendedName>
</protein>
<dbReference type="EMBL" id="FWWU01000005">
    <property type="protein sequence ID" value="SMB81392.1"/>
    <property type="molecule type" value="Genomic_DNA"/>
</dbReference>
<evidence type="ECO:0000313" key="1">
    <source>
        <dbReference type="EMBL" id="SMB81392.1"/>
    </source>
</evidence>
<name>A0A1W1UK17_9DEIO</name>